<protein>
    <submittedName>
        <fullName evidence="2">Uncharacterized protein</fullName>
    </submittedName>
</protein>
<name>A0ABQ0Q163_9PROT</name>
<evidence type="ECO:0000313" key="2">
    <source>
        <dbReference type="EMBL" id="GBQ86633.1"/>
    </source>
</evidence>
<feature type="region of interest" description="Disordered" evidence="1">
    <location>
        <begin position="150"/>
        <end position="171"/>
    </location>
</feature>
<dbReference type="RefSeq" id="WP_061505792.1">
    <property type="nucleotide sequence ID" value="NZ_BAPF01000059.1"/>
</dbReference>
<dbReference type="EMBL" id="BAPF01000059">
    <property type="protein sequence ID" value="GBQ86633.1"/>
    <property type="molecule type" value="Genomic_DNA"/>
</dbReference>
<evidence type="ECO:0000256" key="1">
    <source>
        <dbReference type="SAM" id="MobiDB-lite"/>
    </source>
</evidence>
<proteinExistence type="predicted"/>
<sequence>MSLRESLASRDEIEDYSSGGCHILAISLHRRYGWPLLAVESTEERYWEDPEDDDNYLPSILHVYAVDPDGLAWDIRGARPDTEALRDAADFFGENPSDWSTDLIAREEWIQHLVGYWSEEGEEPIDRPLESYSDDDIQRADEVISRALAPILDNGAKPEHAEEVEEAPSPS</sequence>
<comment type="caution">
    <text evidence="2">The sequence shown here is derived from an EMBL/GenBank/DDBJ whole genome shotgun (WGS) entry which is preliminary data.</text>
</comment>
<evidence type="ECO:0000313" key="3">
    <source>
        <dbReference type="Proteomes" id="UP001065047"/>
    </source>
</evidence>
<feature type="compositionally biased region" description="Acidic residues" evidence="1">
    <location>
        <begin position="162"/>
        <end position="171"/>
    </location>
</feature>
<dbReference type="GeneID" id="29557170"/>
<keyword evidence="3" id="KW-1185">Reference proteome</keyword>
<dbReference type="Proteomes" id="UP001065047">
    <property type="component" value="Unassembled WGS sequence"/>
</dbReference>
<organism evidence="2 3">
    <name type="scientific">Acetobacter malorum DSM 14337</name>
    <dbReference type="NCBI Taxonomy" id="1307910"/>
    <lineage>
        <taxon>Bacteria</taxon>
        <taxon>Pseudomonadati</taxon>
        <taxon>Pseudomonadota</taxon>
        <taxon>Alphaproteobacteria</taxon>
        <taxon>Acetobacterales</taxon>
        <taxon>Acetobacteraceae</taxon>
        <taxon>Acetobacter</taxon>
    </lineage>
</organism>
<gene>
    <name evidence="2" type="ORF">AA14337_3375</name>
</gene>
<reference evidence="2" key="1">
    <citation type="submission" date="2013-04" db="EMBL/GenBank/DDBJ databases">
        <title>The genome sequencing project of 58 acetic acid bacteria.</title>
        <authorList>
            <person name="Okamoto-Kainuma A."/>
            <person name="Ishikawa M."/>
            <person name="Umino S."/>
            <person name="Koizumi Y."/>
            <person name="Shiwa Y."/>
            <person name="Yoshikawa H."/>
            <person name="Matsutani M."/>
            <person name="Matsushita K."/>
        </authorList>
    </citation>
    <scope>NUCLEOTIDE SEQUENCE</scope>
    <source>
        <strain evidence="2">DSM 14337</strain>
    </source>
</reference>
<accession>A0ABQ0Q163</accession>